<dbReference type="EMBL" id="CP118246">
    <property type="protein sequence ID" value="WDR04176.1"/>
    <property type="molecule type" value="Genomic_DNA"/>
</dbReference>
<dbReference type="InterPro" id="IPR036188">
    <property type="entry name" value="FAD/NAD-bd_sf"/>
</dbReference>
<dbReference type="PANTHER" id="PTHR43747:SF4">
    <property type="entry name" value="FLAVIN-DEPENDENT TRYPTOPHAN HALOGENASE"/>
    <property type="match status" value="1"/>
</dbReference>
<dbReference type="PANTHER" id="PTHR43747">
    <property type="entry name" value="FAD-BINDING PROTEIN"/>
    <property type="match status" value="1"/>
</dbReference>
<evidence type="ECO:0000313" key="1">
    <source>
        <dbReference type="EMBL" id="WDR04176.1"/>
    </source>
</evidence>
<reference evidence="1 2" key="1">
    <citation type="submission" date="2023-02" db="EMBL/GenBank/DDBJ databases">
        <title>Devosia algicola sp. nov., isolated from the phycosphere of marine algae.</title>
        <authorList>
            <person name="Kim J.M."/>
            <person name="Lee J.K."/>
            <person name="Choi B.J."/>
            <person name="Bayburt H."/>
            <person name="Jeon C.O."/>
        </authorList>
    </citation>
    <scope>NUCLEOTIDE SEQUENCE [LARGE SCALE GENOMIC DNA]</scope>
    <source>
        <strain evidence="1 2">G20-9</strain>
    </source>
</reference>
<dbReference type="InterPro" id="IPR050816">
    <property type="entry name" value="Flavin-dep_Halogenase_NPB"/>
</dbReference>
<evidence type="ECO:0000313" key="2">
    <source>
        <dbReference type="Proteomes" id="UP001220530"/>
    </source>
</evidence>
<proteinExistence type="predicted"/>
<accession>A0ABY7YS48</accession>
<dbReference type="Pfam" id="PF04820">
    <property type="entry name" value="Trp_halogenase"/>
    <property type="match status" value="1"/>
</dbReference>
<protein>
    <submittedName>
        <fullName evidence="1">Tryptophan 7-halogenase</fullName>
    </submittedName>
</protein>
<dbReference type="PIRSF" id="PIRSF011396">
    <property type="entry name" value="Trp_halogenase"/>
    <property type="match status" value="1"/>
</dbReference>
<organism evidence="1 2">
    <name type="scientific">Devosia algicola</name>
    <dbReference type="NCBI Taxonomy" id="3026418"/>
    <lineage>
        <taxon>Bacteria</taxon>
        <taxon>Pseudomonadati</taxon>
        <taxon>Pseudomonadota</taxon>
        <taxon>Alphaproteobacteria</taxon>
        <taxon>Hyphomicrobiales</taxon>
        <taxon>Devosiaceae</taxon>
        <taxon>Devosia</taxon>
    </lineage>
</organism>
<dbReference type="RefSeq" id="WP_282220560.1">
    <property type="nucleotide sequence ID" value="NZ_CP118246.1"/>
</dbReference>
<keyword evidence="2" id="KW-1185">Reference proteome</keyword>
<name>A0ABY7YS48_9HYPH</name>
<dbReference type="Proteomes" id="UP001220530">
    <property type="component" value="Chromosome"/>
</dbReference>
<dbReference type="InterPro" id="IPR006905">
    <property type="entry name" value="Flavin_halogenase"/>
</dbReference>
<sequence>MEKPSHFIIVGGGTAGWLAAFILQDTATRQKLNARFSVVEILENSYCWRRRVYHRRLPHFPQAFQGSMSSPSCAKRGPRSRLGIRHQDWRRKGHSYFGPIDDPHQVVAAPEGSPSDYLNVFSVAAGRPVQDTHLFEHLLRANKAPYAPKPDGSLIALGPFHYAYQFDQALVGQYLKRQAKGIEMADAIVTEISRNPETGDIVSLELDNGQSLEGDFFIDATGFRKRLILKEMQAQWIGFGDALPVNRALPFWLPIPKDEAIPNHTLAWAQNNGWMWKIPTQDRYGCGYVFSDDFISADDAKAEIEASLGHEIEVRRDIKIDAGRLENVWIGNCLAVGLSSSFLEPLESTSIHGTIVQMMLFAQHFLRAPDAMTQAHRTDYNTRIARQVDDFRTFVNLHYVTERDDTPFWRDVAANRIHDETRQRLEHWKRAMPRHEHFAPFLGGLPHVESQLHYPVLDGLGLLDQNLARQEMANVPKLRNFARQTVDSLTREYRAAANAALPHSAFYDLIDTTN</sequence>
<gene>
    <name evidence="1" type="ORF">PSQ19_09375</name>
</gene>
<dbReference type="Gene3D" id="3.50.50.60">
    <property type="entry name" value="FAD/NAD(P)-binding domain"/>
    <property type="match status" value="1"/>
</dbReference>
<dbReference type="SUPFAM" id="SSF51905">
    <property type="entry name" value="FAD/NAD(P)-binding domain"/>
    <property type="match status" value="1"/>
</dbReference>
<dbReference type="InterPro" id="IPR033856">
    <property type="entry name" value="Trp_halogen"/>
</dbReference>